<sequence>KETSSKDNGVEIEALDVNRDPSIKIKNVFTVEHSLHRYEETQFKVNQSNDGSLNLNEEVEITFYNVKKDCQRAASNSPNQLNINDFKENHEQQNKSIVSSGDCMDQVDITCNYMDMEPSLEITNVTTLHEDAIMCGEINVVVSNITENNELVSQDMDDSSIHDEDSITTEYEKHADCQIPTLECVQSSSIQNEEIKTTEQNIVENFQVLSTDAQVSKSLSLF</sequence>
<proteinExistence type="predicted"/>
<feature type="non-terminal residue" evidence="1">
    <location>
        <position position="1"/>
    </location>
</feature>
<protein>
    <submittedName>
        <fullName evidence="1">Uncharacterized protein</fullName>
    </submittedName>
</protein>
<reference evidence="1" key="1">
    <citation type="submission" date="2015-11" db="EMBL/GenBank/DDBJ databases">
        <title>De novo transcriptome assembly of four potential Pierce s Disease insect vectors from Arizona vineyards.</title>
        <authorList>
            <person name="Tassone E.E."/>
        </authorList>
    </citation>
    <scope>NUCLEOTIDE SEQUENCE</scope>
</reference>
<organism evidence="1">
    <name type="scientific">Homalodisca liturata</name>
    <dbReference type="NCBI Taxonomy" id="320908"/>
    <lineage>
        <taxon>Eukaryota</taxon>
        <taxon>Metazoa</taxon>
        <taxon>Ecdysozoa</taxon>
        <taxon>Arthropoda</taxon>
        <taxon>Hexapoda</taxon>
        <taxon>Insecta</taxon>
        <taxon>Pterygota</taxon>
        <taxon>Neoptera</taxon>
        <taxon>Paraneoptera</taxon>
        <taxon>Hemiptera</taxon>
        <taxon>Auchenorrhyncha</taxon>
        <taxon>Membracoidea</taxon>
        <taxon>Cicadellidae</taxon>
        <taxon>Cicadellinae</taxon>
        <taxon>Proconiini</taxon>
        <taxon>Homalodisca</taxon>
    </lineage>
</organism>
<accession>A0A1B6J4I9</accession>
<name>A0A1B6J4I9_9HEMI</name>
<gene>
    <name evidence="1" type="ORF">g.9054</name>
</gene>
<feature type="non-terminal residue" evidence="1">
    <location>
        <position position="222"/>
    </location>
</feature>
<dbReference type="AlphaFoldDB" id="A0A1B6J4I9"/>
<dbReference type="EMBL" id="GECU01013628">
    <property type="protein sequence ID" value="JAS94078.1"/>
    <property type="molecule type" value="Transcribed_RNA"/>
</dbReference>
<evidence type="ECO:0000313" key="1">
    <source>
        <dbReference type="EMBL" id="JAS94078.1"/>
    </source>
</evidence>